<evidence type="ECO:0000256" key="1">
    <source>
        <dbReference type="PROSITE-ProRule" id="PRU00169"/>
    </source>
</evidence>
<keyword evidence="4" id="KW-1185">Reference proteome</keyword>
<keyword evidence="1" id="KW-0597">Phosphoprotein</keyword>
<dbReference type="InterPro" id="IPR001789">
    <property type="entry name" value="Sig_transdc_resp-reg_receiver"/>
</dbReference>
<gene>
    <name evidence="3" type="ORF">SAMN05444008_12424</name>
</gene>
<evidence type="ECO:0000313" key="4">
    <source>
        <dbReference type="Proteomes" id="UP000184368"/>
    </source>
</evidence>
<dbReference type="RefSeq" id="WP_073048200.1">
    <property type="nucleotide sequence ID" value="NZ_FQUO01000024.1"/>
</dbReference>
<feature type="modified residue" description="4-aspartylphosphate" evidence="1">
    <location>
        <position position="64"/>
    </location>
</feature>
<dbReference type="PROSITE" id="PS50110">
    <property type="entry name" value="RESPONSE_REGULATORY"/>
    <property type="match status" value="1"/>
</dbReference>
<feature type="domain" description="Response regulatory" evidence="2">
    <location>
        <begin position="8"/>
        <end position="130"/>
    </location>
</feature>
<dbReference type="InterPro" id="IPR052893">
    <property type="entry name" value="TCS_response_regulator"/>
</dbReference>
<name>A0A1M5IJW0_9BACT</name>
<dbReference type="Proteomes" id="UP000184368">
    <property type="component" value="Unassembled WGS sequence"/>
</dbReference>
<dbReference type="PANTHER" id="PTHR44520">
    <property type="entry name" value="RESPONSE REGULATOR RCP1-RELATED"/>
    <property type="match status" value="1"/>
</dbReference>
<accession>A0A1M5IJW0</accession>
<reference evidence="3 4" key="1">
    <citation type="submission" date="2016-11" db="EMBL/GenBank/DDBJ databases">
        <authorList>
            <person name="Jaros S."/>
            <person name="Januszkiewicz K."/>
            <person name="Wedrychowicz H."/>
        </authorList>
    </citation>
    <scope>NUCLEOTIDE SEQUENCE [LARGE SCALE GENOMIC DNA]</scope>
    <source>
        <strain evidence="3 4">DSM 26897</strain>
    </source>
</reference>
<dbReference type="SUPFAM" id="SSF52172">
    <property type="entry name" value="CheY-like"/>
    <property type="match status" value="1"/>
</dbReference>
<protein>
    <submittedName>
        <fullName evidence="3">Two-component system, unclassified family, response regulator</fullName>
    </submittedName>
</protein>
<proteinExistence type="predicted"/>
<dbReference type="STRING" id="1302690.BUE76_10175"/>
<dbReference type="AlphaFoldDB" id="A0A1M5IJW0"/>
<dbReference type="GO" id="GO:0000160">
    <property type="term" value="P:phosphorelay signal transduction system"/>
    <property type="evidence" value="ECO:0007669"/>
    <property type="project" value="InterPro"/>
</dbReference>
<dbReference type="InterPro" id="IPR011006">
    <property type="entry name" value="CheY-like_superfamily"/>
</dbReference>
<dbReference type="EMBL" id="FQUO01000024">
    <property type="protein sequence ID" value="SHG28644.1"/>
    <property type="molecule type" value="Genomic_DNA"/>
</dbReference>
<evidence type="ECO:0000313" key="3">
    <source>
        <dbReference type="EMBL" id="SHG28644.1"/>
    </source>
</evidence>
<evidence type="ECO:0000259" key="2">
    <source>
        <dbReference type="PROSITE" id="PS50110"/>
    </source>
</evidence>
<organism evidence="3 4">
    <name type="scientific">Cnuella takakiae</name>
    <dbReference type="NCBI Taxonomy" id="1302690"/>
    <lineage>
        <taxon>Bacteria</taxon>
        <taxon>Pseudomonadati</taxon>
        <taxon>Bacteroidota</taxon>
        <taxon>Chitinophagia</taxon>
        <taxon>Chitinophagales</taxon>
        <taxon>Chitinophagaceae</taxon>
        <taxon>Cnuella</taxon>
    </lineage>
</organism>
<dbReference type="Pfam" id="PF00072">
    <property type="entry name" value="Response_reg"/>
    <property type="match status" value="1"/>
</dbReference>
<dbReference type="Gene3D" id="3.40.50.2300">
    <property type="match status" value="1"/>
</dbReference>
<sequence length="139" mass="15458">MTANKNFIVLWAEDSEEDKLQIRKAFNRLSEQARLVEVGSGVEALAFMMESSYSNEVPSLVVLDMNMPLLDGRDTLKAIRNNPRFNHIPIFFYSSTTSHIDNFLSTMLGAPLVKKALDGKDCLLAVQQLLGNATSVHKG</sequence>